<reference evidence="2" key="1">
    <citation type="submission" date="2015-07" db="EMBL/GenBank/DDBJ databases">
        <title>Fjat-10036 dsm4.</title>
        <authorList>
            <person name="Liu B."/>
            <person name="Wang J."/>
            <person name="Zhu Y."/>
            <person name="Liu G."/>
            <person name="Chen Q."/>
            <person name="Chen Z."/>
            <person name="Lan J."/>
            <person name="Che J."/>
            <person name="Ge C."/>
            <person name="Shi H."/>
            <person name="Pan Z."/>
            <person name="Liu X."/>
        </authorList>
    </citation>
    <scope>NUCLEOTIDE SEQUENCE [LARGE SCALE GENOMIC DNA]</scope>
    <source>
        <strain evidence="2">DSM 4</strain>
    </source>
</reference>
<gene>
    <name evidence="1" type="ORF">AF332_04525</name>
</gene>
<keyword evidence="2" id="KW-1185">Reference proteome</keyword>
<dbReference type="EMBL" id="LGUF01000007">
    <property type="protein sequence ID" value="KON86160.1"/>
    <property type="molecule type" value="Genomic_DNA"/>
</dbReference>
<dbReference type="Proteomes" id="UP000037109">
    <property type="component" value="Unassembled WGS sequence"/>
</dbReference>
<dbReference type="OrthoDB" id="2427395at2"/>
<protein>
    <recommendedName>
        <fullName evidence="3">YwpF-like protein</fullName>
    </recommendedName>
</protein>
<proteinExistence type="predicted"/>
<sequence length="152" mass="17410">MKTFKLVSLQLVEENGLIDIELDDGLIINKEDEKSTWLLEAFIDKSYHEYFKKRADDKDELTIQVVITKKENDPAAFQTKITSISELENHISILFEGSLKRTKNDYAELLLQDLLDKGFTGDSLLDEFKVKMQSKPRLAAAKKDNKETPAQS</sequence>
<dbReference type="PATRIC" id="fig|1459.3.peg.938"/>
<evidence type="ECO:0000313" key="1">
    <source>
        <dbReference type="EMBL" id="KON86160.1"/>
    </source>
</evidence>
<dbReference type="RefSeq" id="WP_053433512.1">
    <property type="nucleotide sequence ID" value="NZ_LGUF01000007.1"/>
</dbReference>
<organism evidence="1 2">
    <name type="scientific">Sporosarcina globispora</name>
    <name type="common">Bacillus globisporus</name>
    <dbReference type="NCBI Taxonomy" id="1459"/>
    <lineage>
        <taxon>Bacteria</taxon>
        <taxon>Bacillati</taxon>
        <taxon>Bacillota</taxon>
        <taxon>Bacilli</taxon>
        <taxon>Bacillales</taxon>
        <taxon>Caryophanaceae</taxon>
        <taxon>Sporosarcina</taxon>
    </lineage>
</organism>
<name>A0A0M0G8D3_SPOGL</name>
<dbReference type="STRING" id="1459.AF332_04525"/>
<accession>A0A0M0G8D3</accession>
<evidence type="ECO:0008006" key="3">
    <source>
        <dbReference type="Google" id="ProtNLM"/>
    </source>
</evidence>
<evidence type="ECO:0000313" key="2">
    <source>
        <dbReference type="Proteomes" id="UP000037109"/>
    </source>
</evidence>
<dbReference type="AlphaFoldDB" id="A0A0M0G8D3"/>
<dbReference type="Pfam" id="PF14183">
    <property type="entry name" value="YwpF"/>
    <property type="match status" value="1"/>
</dbReference>
<dbReference type="InterPro" id="IPR025573">
    <property type="entry name" value="YwpF"/>
</dbReference>
<comment type="caution">
    <text evidence="1">The sequence shown here is derived from an EMBL/GenBank/DDBJ whole genome shotgun (WGS) entry which is preliminary data.</text>
</comment>